<accession>A0A6M1T100</accession>
<gene>
    <name evidence="3" type="ORF">G3569_00810</name>
</gene>
<dbReference type="Pfam" id="PF13439">
    <property type="entry name" value="Glyco_transf_4"/>
    <property type="match status" value="1"/>
</dbReference>
<dbReference type="Proteomes" id="UP000479132">
    <property type="component" value="Unassembled WGS sequence"/>
</dbReference>
<protein>
    <submittedName>
        <fullName evidence="3">Glycosyltransferase family 4 protein</fullName>
    </submittedName>
</protein>
<comment type="caution">
    <text evidence="3">The sequence shown here is derived from an EMBL/GenBank/DDBJ whole genome shotgun (WGS) entry which is preliminary data.</text>
</comment>
<evidence type="ECO:0000313" key="3">
    <source>
        <dbReference type="EMBL" id="NGP86875.1"/>
    </source>
</evidence>
<evidence type="ECO:0000259" key="2">
    <source>
        <dbReference type="Pfam" id="PF13439"/>
    </source>
</evidence>
<reference evidence="3 4" key="1">
    <citation type="submission" date="2020-02" db="EMBL/GenBank/DDBJ databases">
        <title>Aliifodinibius halophilus 2W32, complete genome.</title>
        <authorList>
            <person name="Li Y."/>
            <person name="Wu S."/>
        </authorList>
    </citation>
    <scope>NUCLEOTIDE SEQUENCE [LARGE SCALE GENOMIC DNA]</scope>
    <source>
        <strain evidence="3 4">2W32</strain>
    </source>
</reference>
<keyword evidence="3" id="KW-0808">Transferase</keyword>
<evidence type="ECO:0000259" key="1">
    <source>
        <dbReference type="Pfam" id="PF00534"/>
    </source>
</evidence>
<dbReference type="GO" id="GO:0016757">
    <property type="term" value="F:glycosyltransferase activity"/>
    <property type="evidence" value="ECO:0007669"/>
    <property type="project" value="InterPro"/>
</dbReference>
<dbReference type="AlphaFoldDB" id="A0A6M1T100"/>
<name>A0A6M1T100_9BACT</name>
<sequence>MSDQSHRIALFSTSFLPYSQTFIHEELKAHERYDVDVFCKERLNEERFPYDSYYKPNGKVSEFIYENTAYWPSFNRRIGNTNYDLIHAHFGTGAVYALPYKLRHDIPFVVTFHGHDVAALMGTGKYKPKYWRYILYSKKILQKADLILAVSNEMAEILGEISGRPEAVEVFHIGVNLDTFDPVDYEERPKNDQCQITMIGRFTEKKGHIYALKAFKKAVNKTNGAHLNFVGEGGLIEKCRAYVAEHNLKSKVSFHGILESSEISDMLKKSDFLIAPSIVGKDHDREGGPVVIKEANATAIPAIGTYHGGIPEIIDDGKTGFLVPERNTEALADRMIDLIEHPQKRKEFGLAAREKIKRDYNIKTQVQKLESLYDRVADNK</sequence>
<dbReference type="InterPro" id="IPR028098">
    <property type="entry name" value="Glyco_trans_4-like_N"/>
</dbReference>
<dbReference type="RefSeq" id="WP_165265093.1">
    <property type="nucleotide sequence ID" value="NZ_JAALLS010000001.1"/>
</dbReference>
<dbReference type="EMBL" id="JAALLS010000001">
    <property type="protein sequence ID" value="NGP86875.1"/>
    <property type="molecule type" value="Genomic_DNA"/>
</dbReference>
<proteinExistence type="predicted"/>
<keyword evidence="4" id="KW-1185">Reference proteome</keyword>
<evidence type="ECO:0000313" key="4">
    <source>
        <dbReference type="Proteomes" id="UP000479132"/>
    </source>
</evidence>
<dbReference type="PANTHER" id="PTHR45947:SF14">
    <property type="entry name" value="SLL1723 PROTEIN"/>
    <property type="match status" value="1"/>
</dbReference>
<feature type="domain" description="Glycosyltransferase subfamily 4-like N-terminal" evidence="2">
    <location>
        <begin position="31"/>
        <end position="178"/>
    </location>
</feature>
<dbReference type="InterPro" id="IPR050194">
    <property type="entry name" value="Glycosyltransferase_grp1"/>
</dbReference>
<dbReference type="Pfam" id="PF00534">
    <property type="entry name" value="Glycos_transf_1"/>
    <property type="match status" value="1"/>
</dbReference>
<organism evidence="3 4">
    <name type="scientific">Fodinibius halophilus</name>
    <dbReference type="NCBI Taxonomy" id="1736908"/>
    <lineage>
        <taxon>Bacteria</taxon>
        <taxon>Pseudomonadati</taxon>
        <taxon>Balneolota</taxon>
        <taxon>Balneolia</taxon>
        <taxon>Balneolales</taxon>
        <taxon>Balneolaceae</taxon>
        <taxon>Fodinibius</taxon>
    </lineage>
</organism>
<feature type="domain" description="Glycosyl transferase family 1" evidence="1">
    <location>
        <begin position="189"/>
        <end position="354"/>
    </location>
</feature>
<dbReference type="CDD" id="cd03801">
    <property type="entry name" value="GT4_PimA-like"/>
    <property type="match status" value="1"/>
</dbReference>
<dbReference type="InterPro" id="IPR001296">
    <property type="entry name" value="Glyco_trans_1"/>
</dbReference>
<dbReference type="Gene3D" id="3.40.50.2000">
    <property type="entry name" value="Glycogen Phosphorylase B"/>
    <property type="match status" value="2"/>
</dbReference>
<dbReference type="PANTHER" id="PTHR45947">
    <property type="entry name" value="SULFOQUINOVOSYL TRANSFERASE SQD2"/>
    <property type="match status" value="1"/>
</dbReference>
<dbReference type="SUPFAM" id="SSF53756">
    <property type="entry name" value="UDP-Glycosyltransferase/glycogen phosphorylase"/>
    <property type="match status" value="1"/>
</dbReference>